<keyword evidence="3" id="KW-1185">Reference proteome</keyword>
<proteinExistence type="predicted"/>
<dbReference type="EMBL" id="BGPR01013451">
    <property type="protein sequence ID" value="GBN60701.1"/>
    <property type="molecule type" value="Genomic_DNA"/>
</dbReference>
<organism evidence="2 3">
    <name type="scientific">Araneus ventricosus</name>
    <name type="common">Orbweaver spider</name>
    <name type="synonym">Epeira ventricosa</name>
    <dbReference type="NCBI Taxonomy" id="182803"/>
    <lineage>
        <taxon>Eukaryota</taxon>
        <taxon>Metazoa</taxon>
        <taxon>Ecdysozoa</taxon>
        <taxon>Arthropoda</taxon>
        <taxon>Chelicerata</taxon>
        <taxon>Arachnida</taxon>
        <taxon>Araneae</taxon>
        <taxon>Araneomorphae</taxon>
        <taxon>Entelegynae</taxon>
        <taxon>Araneoidea</taxon>
        <taxon>Araneidae</taxon>
        <taxon>Araneus</taxon>
    </lineage>
</organism>
<comment type="caution">
    <text evidence="2">The sequence shown here is derived from an EMBL/GenBank/DDBJ whole genome shotgun (WGS) entry which is preliminary data.</text>
</comment>
<accession>A0A4Y2QBE7</accession>
<evidence type="ECO:0000313" key="3">
    <source>
        <dbReference type="Proteomes" id="UP000499080"/>
    </source>
</evidence>
<sequence>MSSERGNSPCFEDDGNDHRFVSLDENLPNDVIGDLLRCTCLRDTPFNRLQLLHWRCLPPYQRCVLPSRPPPPPHRRCVFPRPPATAAPELPSIASKMRFAQSPTAVATGSLLRRDQRRTYKTVDSWELGGGIGVSVVQTDDGATIINIRQFTSQNHPTFDGVCMSVTTWDYFSEQLLQFRFGERTSSFVANNSIIILSEEDGVSSEYYKRWYVLQGYS</sequence>
<gene>
    <name evidence="2" type="ORF">AVEN_192837_1</name>
    <name evidence="1" type="ORF">AVEN_91445_1</name>
</gene>
<dbReference type="AlphaFoldDB" id="A0A4Y2QBE7"/>
<evidence type="ECO:0000313" key="2">
    <source>
        <dbReference type="EMBL" id="GBN60701.1"/>
    </source>
</evidence>
<name>A0A4Y2QBE7_ARAVE</name>
<reference evidence="2 3" key="1">
    <citation type="journal article" date="2019" name="Sci. Rep.">
        <title>Orb-weaving spider Araneus ventricosus genome elucidates the spidroin gene catalogue.</title>
        <authorList>
            <person name="Kono N."/>
            <person name="Nakamura H."/>
            <person name="Ohtoshi R."/>
            <person name="Moran D.A.P."/>
            <person name="Shinohara A."/>
            <person name="Yoshida Y."/>
            <person name="Fujiwara M."/>
            <person name="Mori M."/>
            <person name="Tomita M."/>
            <person name="Arakawa K."/>
        </authorList>
    </citation>
    <scope>NUCLEOTIDE SEQUENCE [LARGE SCALE GENOMIC DNA]</scope>
</reference>
<dbReference type="EMBL" id="BGPR01013446">
    <property type="protein sequence ID" value="GBN60672.1"/>
    <property type="molecule type" value="Genomic_DNA"/>
</dbReference>
<protein>
    <submittedName>
        <fullName evidence="2">Uncharacterized protein</fullName>
    </submittedName>
</protein>
<dbReference type="Proteomes" id="UP000499080">
    <property type="component" value="Unassembled WGS sequence"/>
</dbReference>
<evidence type="ECO:0000313" key="1">
    <source>
        <dbReference type="EMBL" id="GBN60672.1"/>
    </source>
</evidence>